<comment type="caution">
    <text evidence="10">The sequence shown here is derived from an EMBL/GenBank/DDBJ whole genome shotgun (WGS) entry which is preliminary data.</text>
</comment>
<feature type="domain" description="VIN3-like fibronectin type-III" evidence="8">
    <location>
        <begin position="383"/>
        <end position="469"/>
    </location>
</feature>
<dbReference type="GO" id="GO:0008270">
    <property type="term" value="F:zinc ion binding"/>
    <property type="evidence" value="ECO:0007669"/>
    <property type="project" value="UniProtKB-KW"/>
</dbReference>
<evidence type="ECO:0000259" key="9">
    <source>
        <dbReference type="Pfam" id="PF23380"/>
    </source>
</evidence>
<dbReference type="InterPro" id="IPR056990">
    <property type="entry name" value="VIN3-like_C"/>
</dbReference>
<dbReference type="GO" id="GO:0040029">
    <property type="term" value="P:epigenetic regulation of gene expression"/>
    <property type="evidence" value="ECO:0007669"/>
    <property type="project" value="InterPro"/>
</dbReference>
<gene>
    <name evidence="10" type="ORF">Sjap_010512</name>
</gene>
<evidence type="ECO:0000259" key="7">
    <source>
        <dbReference type="Pfam" id="PF07227"/>
    </source>
</evidence>
<dbReference type="AlphaFoldDB" id="A0AAP0JAL1"/>
<dbReference type="Pfam" id="PF07227">
    <property type="entry name" value="PHD_Oberon"/>
    <property type="match status" value="1"/>
</dbReference>
<dbReference type="Pfam" id="PF23376">
    <property type="entry name" value="Fn3_VIN3"/>
    <property type="match status" value="1"/>
</dbReference>
<evidence type="ECO:0000313" key="10">
    <source>
        <dbReference type="EMBL" id="KAK9130025.1"/>
    </source>
</evidence>
<keyword evidence="5" id="KW-0539">Nucleus</keyword>
<evidence type="ECO:0000256" key="1">
    <source>
        <dbReference type="ARBA" id="ARBA00004123"/>
    </source>
</evidence>
<evidence type="ECO:0000256" key="2">
    <source>
        <dbReference type="ARBA" id="ARBA00022723"/>
    </source>
</evidence>
<keyword evidence="3" id="KW-0863">Zinc-finger</keyword>
<evidence type="ECO:0000256" key="5">
    <source>
        <dbReference type="ARBA" id="ARBA00023242"/>
    </source>
</evidence>
<dbReference type="EMBL" id="JBBNAE010000004">
    <property type="protein sequence ID" value="KAK9130025.1"/>
    <property type="molecule type" value="Genomic_DNA"/>
</dbReference>
<comment type="subcellular location">
    <subcellularLocation>
        <location evidence="1">Nucleus</location>
    </subcellularLocation>
</comment>
<dbReference type="InterPro" id="IPR044514">
    <property type="entry name" value="VIN3-like"/>
</dbReference>
<feature type="region of interest" description="Disordered" evidence="6">
    <location>
        <begin position="478"/>
        <end position="519"/>
    </location>
</feature>
<evidence type="ECO:0000259" key="8">
    <source>
        <dbReference type="Pfam" id="PF23376"/>
    </source>
</evidence>
<dbReference type="PANTHER" id="PTHR46286">
    <property type="entry name" value="VIN3-LIKE PROTEIN 2-RELATED"/>
    <property type="match status" value="1"/>
</dbReference>
<evidence type="ECO:0000313" key="11">
    <source>
        <dbReference type="Proteomes" id="UP001417504"/>
    </source>
</evidence>
<evidence type="ECO:0000256" key="3">
    <source>
        <dbReference type="ARBA" id="ARBA00022771"/>
    </source>
</evidence>
<keyword evidence="2" id="KW-0479">Metal-binding</keyword>
<name>A0AAP0JAL1_9MAGN</name>
<accession>A0AAP0JAL1</accession>
<dbReference type="PANTHER" id="PTHR46286:SF6">
    <property type="entry name" value="OS08G0220600 PROTEIN"/>
    <property type="match status" value="1"/>
</dbReference>
<feature type="domain" description="VIN3-like C-terminal" evidence="9">
    <location>
        <begin position="561"/>
        <end position="598"/>
    </location>
</feature>
<sequence>MRLDVPKASEVESLTYGKVSSKDLLWLGVFEVVDFKRRMSDPGRRKEYVSNMGFAYVLYPAKCSQLSLDKKRELLRRIATGEEDAPKILSCWNRRDLIEVLCAEMGKENKYTGLSKHNMVDILIKFSEKYKEGGADNELAASSSSSKRQKNQNQQLQLACHPDHAQPVIIHEEQQIIRQCQNAACRNTLSSQDQFCRRCACSICHCSDINYKDPSLWLTCGSFAPFEVGACGASCHLVCAFKDERVGIMNSSNCVKLDGCFRCLVCGKTTSIMAKAQLVYFRSWRRHLYVAMKARELHVLCCRLSICHAILKGSETYKEQRAIIELAVNKLQSEVGPINQVPINRERLIDRLPCRAVIQKLFGAAMESLDYKLSLRPLGCCIQFVEPTPVSVVVQLAYNDNLLQCFFCCKLWHRKAAAPDYSERASYIAMRPVRLINILNLDPCTKYLFKVAMYSSTRVLGVWEATFATSAPLLSLQANSPRDPANTKHQNILPGDVNHSRHQSLDSTSRSKGNPSPRMLDIIPNAESLPHNLSKKHKCYRDLRIRSGNQKISMSTACAWSSTIERRAVSTLVDILIDDPPSLAAQLVDAFKDLIYNEAKERGEGSSTAIIMSSRKGKEKAS</sequence>
<dbReference type="InterPro" id="IPR058585">
    <property type="entry name" value="Fn3_VIN3"/>
</dbReference>
<evidence type="ECO:0000256" key="6">
    <source>
        <dbReference type="SAM" id="MobiDB-lite"/>
    </source>
</evidence>
<keyword evidence="4" id="KW-0862">Zinc</keyword>
<feature type="compositionally biased region" description="Polar residues" evidence="6">
    <location>
        <begin position="505"/>
        <end position="514"/>
    </location>
</feature>
<evidence type="ECO:0000256" key="4">
    <source>
        <dbReference type="ARBA" id="ARBA00022833"/>
    </source>
</evidence>
<reference evidence="10 11" key="1">
    <citation type="submission" date="2024-01" db="EMBL/GenBank/DDBJ databases">
        <title>Genome assemblies of Stephania.</title>
        <authorList>
            <person name="Yang L."/>
        </authorList>
    </citation>
    <scope>NUCLEOTIDE SEQUENCE [LARGE SCALE GENOMIC DNA]</scope>
    <source>
        <strain evidence="10">QJT</strain>
        <tissue evidence="10">Leaf</tissue>
    </source>
</reference>
<dbReference type="GO" id="GO:0005634">
    <property type="term" value="C:nucleus"/>
    <property type="evidence" value="ECO:0007669"/>
    <property type="project" value="UniProtKB-SubCell"/>
</dbReference>
<dbReference type="InterPro" id="IPR032881">
    <property type="entry name" value="Oberon-like_PHD"/>
</dbReference>
<dbReference type="GO" id="GO:0010048">
    <property type="term" value="P:vernalization response"/>
    <property type="evidence" value="ECO:0007669"/>
    <property type="project" value="InterPro"/>
</dbReference>
<keyword evidence="11" id="KW-1185">Reference proteome</keyword>
<feature type="domain" description="Oberon-like PHD finger" evidence="7">
    <location>
        <begin position="180"/>
        <end position="306"/>
    </location>
</feature>
<dbReference type="Pfam" id="PF23380">
    <property type="entry name" value="VIN3_C"/>
    <property type="match status" value="1"/>
</dbReference>
<evidence type="ECO:0008006" key="12">
    <source>
        <dbReference type="Google" id="ProtNLM"/>
    </source>
</evidence>
<dbReference type="Proteomes" id="UP001417504">
    <property type="component" value="Unassembled WGS sequence"/>
</dbReference>
<protein>
    <recommendedName>
        <fullName evidence="12">Fibronectin type-III domain-containing protein</fullName>
    </recommendedName>
</protein>
<proteinExistence type="predicted"/>
<organism evidence="10 11">
    <name type="scientific">Stephania japonica</name>
    <dbReference type="NCBI Taxonomy" id="461633"/>
    <lineage>
        <taxon>Eukaryota</taxon>
        <taxon>Viridiplantae</taxon>
        <taxon>Streptophyta</taxon>
        <taxon>Embryophyta</taxon>
        <taxon>Tracheophyta</taxon>
        <taxon>Spermatophyta</taxon>
        <taxon>Magnoliopsida</taxon>
        <taxon>Ranunculales</taxon>
        <taxon>Menispermaceae</taxon>
        <taxon>Menispermoideae</taxon>
        <taxon>Cissampelideae</taxon>
        <taxon>Stephania</taxon>
    </lineage>
</organism>